<dbReference type="eggNOG" id="COG5002">
    <property type="taxonomic scope" value="Bacteria"/>
</dbReference>
<evidence type="ECO:0000256" key="5">
    <source>
        <dbReference type="ARBA" id="ARBA00022777"/>
    </source>
</evidence>
<organism evidence="9 10">
    <name type="scientific">Treponema saccharophilum DSM 2985</name>
    <dbReference type="NCBI Taxonomy" id="907348"/>
    <lineage>
        <taxon>Bacteria</taxon>
        <taxon>Pseudomonadati</taxon>
        <taxon>Spirochaetota</taxon>
        <taxon>Spirochaetia</taxon>
        <taxon>Spirochaetales</taxon>
        <taxon>Treponemataceae</taxon>
        <taxon>Treponema</taxon>
    </lineage>
</organism>
<dbReference type="PATRIC" id="fig|907348.3.peg.1810"/>
<dbReference type="GO" id="GO:0016036">
    <property type="term" value="P:cellular response to phosphate starvation"/>
    <property type="evidence" value="ECO:0007669"/>
    <property type="project" value="TreeGrafter"/>
</dbReference>
<dbReference type="Proteomes" id="UP000003571">
    <property type="component" value="Unassembled WGS sequence"/>
</dbReference>
<reference evidence="9 10" key="1">
    <citation type="submission" date="2011-09" db="EMBL/GenBank/DDBJ databases">
        <title>The draft genome of Treponema saccharophilum DSM 2985.</title>
        <authorList>
            <consortium name="US DOE Joint Genome Institute (JGI-PGF)"/>
            <person name="Lucas S."/>
            <person name="Copeland A."/>
            <person name="Lapidus A."/>
            <person name="Glavina del Rio T."/>
            <person name="Dalin E."/>
            <person name="Tice H."/>
            <person name="Bruce D."/>
            <person name="Goodwin L."/>
            <person name="Pitluck S."/>
            <person name="Peters L."/>
            <person name="Kyrpides N."/>
            <person name="Mavromatis K."/>
            <person name="Ivanova N."/>
            <person name="Markowitz V."/>
            <person name="Cheng J.-F."/>
            <person name="Hugenholtz P."/>
            <person name="Woyke T."/>
            <person name="Wu D."/>
            <person name="Gronow S."/>
            <person name="Wellnitz S."/>
            <person name="Brambilla E."/>
            <person name="Klenk H.-P."/>
            <person name="Eisen J.A."/>
        </authorList>
    </citation>
    <scope>NUCLEOTIDE SEQUENCE [LARGE SCALE GENOMIC DNA]</scope>
    <source>
        <strain evidence="9 10">DSM 2985</strain>
    </source>
</reference>
<evidence type="ECO:0000256" key="3">
    <source>
        <dbReference type="ARBA" id="ARBA00022553"/>
    </source>
</evidence>
<dbReference type="STRING" id="907348.TresaDRAFT_1168"/>
<dbReference type="PANTHER" id="PTHR45453:SF1">
    <property type="entry name" value="PHOSPHATE REGULON SENSOR PROTEIN PHOR"/>
    <property type="match status" value="1"/>
</dbReference>
<comment type="caution">
    <text evidence="9">The sequence shown here is derived from an EMBL/GenBank/DDBJ whole genome shotgun (WGS) entry which is preliminary data.</text>
</comment>
<name>H7ELL8_9SPIR</name>
<dbReference type="AlphaFoldDB" id="H7ELL8"/>
<dbReference type="OrthoDB" id="367096at2"/>
<dbReference type="InterPro" id="IPR004358">
    <property type="entry name" value="Sig_transdc_His_kin-like_C"/>
</dbReference>
<dbReference type="InterPro" id="IPR005467">
    <property type="entry name" value="His_kinase_dom"/>
</dbReference>
<keyword evidence="7" id="KW-1133">Transmembrane helix</keyword>
<accession>H7ELL8</accession>
<dbReference type="Pfam" id="PF02518">
    <property type="entry name" value="HATPase_c"/>
    <property type="match status" value="1"/>
</dbReference>
<dbReference type="InterPro" id="IPR003661">
    <property type="entry name" value="HisK_dim/P_dom"/>
</dbReference>
<evidence type="ECO:0000313" key="10">
    <source>
        <dbReference type="Proteomes" id="UP000003571"/>
    </source>
</evidence>
<evidence type="ECO:0000256" key="4">
    <source>
        <dbReference type="ARBA" id="ARBA00022679"/>
    </source>
</evidence>
<dbReference type="Gene3D" id="3.30.565.10">
    <property type="entry name" value="Histidine kinase-like ATPase, C-terminal domain"/>
    <property type="match status" value="1"/>
</dbReference>
<dbReference type="SMART" id="SM00387">
    <property type="entry name" value="HATPase_c"/>
    <property type="match status" value="1"/>
</dbReference>
<feature type="transmembrane region" description="Helical" evidence="7">
    <location>
        <begin position="182"/>
        <end position="207"/>
    </location>
</feature>
<keyword evidence="7" id="KW-0472">Membrane</keyword>
<dbReference type="InterPro" id="IPR050351">
    <property type="entry name" value="BphY/WalK/GraS-like"/>
</dbReference>
<keyword evidence="10" id="KW-1185">Reference proteome</keyword>
<keyword evidence="3" id="KW-0597">Phosphoprotein</keyword>
<dbReference type="CDD" id="cd00082">
    <property type="entry name" value="HisKA"/>
    <property type="match status" value="1"/>
</dbReference>
<keyword evidence="7" id="KW-0812">Transmembrane</keyword>
<dbReference type="EC" id="2.7.13.3" evidence="2"/>
<dbReference type="RefSeq" id="WP_002704878.1">
    <property type="nucleotide sequence ID" value="NZ_AGRW01000049.1"/>
</dbReference>
<dbReference type="SMART" id="SM00388">
    <property type="entry name" value="HisKA"/>
    <property type="match status" value="1"/>
</dbReference>
<gene>
    <name evidence="9" type="ORF">TresaDRAFT_1168</name>
</gene>
<feature type="domain" description="Histidine kinase" evidence="8">
    <location>
        <begin position="228"/>
        <end position="440"/>
    </location>
</feature>
<dbReference type="Gene3D" id="1.10.287.130">
    <property type="match status" value="1"/>
</dbReference>
<evidence type="ECO:0000313" key="9">
    <source>
        <dbReference type="EMBL" id="EIC01559.1"/>
    </source>
</evidence>
<proteinExistence type="predicted"/>
<keyword evidence="5 9" id="KW-0418">Kinase</keyword>
<dbReference type="PROSITE" id="PS50109">
    <property type="entry name" value="HIS_KIN"/>
    <property type="match status" value="1"/>
</dbReference>
<dbReference type="PRINTS" id="PR00344">
    <property type="entry name" value="BCTRLSENSOR"/>
</dbReference>
<dbReference type="SUPFAM" id="SSF55874">
    <property type="entry name" value="ATPase domain of HSP90 chaperone/DNA topoisomerase II/histidine kinase"/>
    <property type="match status" value="1"/>
</dbReference>
<dbReference type="GO" id="GO:0005886">
    <property type="term" value="C:plasma membrane"/>
    <property type="evidence" value="ECO:0007669"/>
    <property type="project" value="TreeGrafter"/>
</dbReference>
<dbReference type="InterPro" id="IPR036890">
    <property type="entry name" value="HATPase_C_sf"/>
</dbReference>
<dbReference type="PANTHER" id="PTHR45453">
    <property type="entry name" value="PHOSPHATE REGULON SENSOR PROTEIN PHOR"/>
    <property type="match status" value="1"/>
</dbReference>
<dbReference type="InterPro" id="IPR036097">
    <property type="entry name" value="HisK_dim/P_sf"/>
</dbReference>
<evidence type="ECO:0000259" key="8">
    <source>
        <dbReference type="PROSITE" id="PS50109"/>
    </source>
</evidence>
<dbReference type="FunFam" id="3.30.565.10:FF:000006">
    <property type="entry name" value="Sensor histidine kinase WalK"/>
    <property type="match status" value="1"/>
</dbReference>
<keyword evidence="6" id="KW-0902">Two-component regulatory system</keyword>
<keyword evidence="4" id="KW-0808">Transferase</keyword>
<dbReference type="InterPro" id="IPR003594">
    <property type="entry name" value="HATPase_dom"/>
</dbReference>
<feature type="transmembrane region" description="Helical" evidence="7">
    <location>
        <begin position="12"/>
        <end position="34"/>
    </location>
</feature>
<sequence length="449" mass="50315">MSVIKKLRIQIIAVIVLVQMILVAGILLTVDYCLARHEIVRSRHYLETIAENGGIPPLPDGRVHKGNFVSKKPWLAIGSDDSFFPLQISVDKDEMRNFFSVKITPDGVIGDVIKNYSFDLMPSDISKFVGKVLAECRARGGGCYPGKTVEGTFDGILFYMKVNDDGSRIISAMNRRVEIMMLYYLVRFSVVVFVASMVVATVFAFFLSGFVIRPTRVAFEKQKAFIADAGHELKTPIAVIGANLDVLAPDMPGNRWLSYIREENERMSHLVKNLLYLAKDDAGRNKINFAEFDFTDAVRNSVLPFESTVFEEKKRLELGIREGLRFVGDEQQIKQVVVILVDNAVKNSEEGSTVRISAVAEKDKIILRVFNTGHGIKSEDLDKIFRRFYRSDSSRARKTGGYGLGLAIARTIAAVHKGTLTVDSKFGEWAEFTLTLPMKKGRKKSFFGK</sequence>
<dbReference type="SUPFAM" id="SSF47384">
    <property type="entry name" value="Homodimeric domain of signal transducing histidine kinase"/>
    <property type="match status" value="1"/>
</dbReference>
<evidence type="ECO:0000256" key="7">
    <source>
        <dbReference type="SAM" id="Phobius"/>
    </source>
</evidence>
<evidence type="ECO:0000256" key="6">
    <source>
        <dbReference type="ARBA" id="ARBA00023012"/>
    </source>
</evidence>
<dbReference type="Pfam" id="PF00512">
    <property type="entry name" value="HisKA"/>
    <property type="match status" value="1"/>
</dbReference>
<dbReference type="EMBL" id="AGRW01000049">
    <property type="protein sequence ID" value="EIC01559.1"/>
    <property type="molecule type" value="Genomic_DNA"/>
</dbReference>
<protein>
    <recommendedName>
        <fullName evidence="2">histidine kinase</fullName>
        <ecNumber evidence="2">2.7.13.3</ecNumber>
    </recommendedName>
</protein>
<evidence type="ECO:0000256" key="2">
    <source>
        <dbReference type="ARBA" id="ARBA00012438"/>
    </source>
</evidence>
<evidence type="ECO:0000256" key="1">
    <source>
        <dbReference type="ARBA" id="ARBA00000085"/>
    </source>
</evidence>
<dbReference type="GO" id="GO:0004721">
    <property type="term" value="F:phosphoprotein phosphatase activity"/>
    <property type="evidence" value="ECO:0007669"/>
    <property type="project" value="TreeGrafter"/>
</dbReference>
<comment type="catalytic activity">
    <reaction evidence="1">
        <text>ATP + protein L-histidine = ADP + protein N-phospho-L-histidine.</text>
        <dbReference type="EC" id="2.7.13.3"/>
    </reaction>
</comment>
<dbReference type="GO" id="GO:0000155">
    <property type="term" value="F:phosphorelay sensor kinase activity"/>
    <property type="evidence" value="ECO:0007669"/>
    <property type="project" value="InterPro"/>
</dbReference>